<dbReference type="InterPro" id="IPR027417">
    <property type="entry name" value="P-loop_NTPase"/>
</dbReference>
<keyword evidence="7" id="KW-0175">Coiled coil</keyword>
<dbReference type="InterPro" id="IPR058031">
    <property type="entry name" value="AAA_lid_NorR"/>
</dbReference>
<dbReference type="InterPro" id="IPR003593">
    <property type="entry name" value="AAA+_ATPase"/>
</dbReference>
<dbReference type="PROSITE" id="PS00688">
    <property type="entry name" value="SIGMA54_INTERACT_3"/>
    <property type="match status" value="1"/>
</dbReference>
<proteinExistence type="predicted"/>
<feature type="domain" description="PAS" evidence="9">
    <location>
        <begin position="142"/>
        <end position="189"/>
    </location>
</feature>
<name>A0A1I2RJ68_9FIRM</name>
<evidence type="ECO:0000259" key="10">
    <source>
        <dbReference type="PROSITE" id="PS50113"/>
    </source>
</evidence>
<dbReference type="Pfam" id="PF00158">
    <property type="entry name" value="Sigma54_activat"/>
    <property type="match status" value="1"/>
</dbReference>
<evidence type="ECO:0000256" key="3">
    <source>
        <dbReference type="ARBA" id="ARBA00022840"/>
    </source>
</evidence>
<dbReference type="GO" id="GO:0006355">
    <property type="term" value="P:regulation of DNA-templated transcription"/>
    <property type="evidence" value="ECO:0007669"/>
    <property type="project" value="InterPro"/>
</dbReference>
<dbReference type="InterPro" id="IPR002078">
    <property type="entry name" value="Sigma_54_int"/>
</dbReference>
<dbReference type="PANTHER" id="PTHR32071:SF57">
    <property type="entry name" value="C4-DICARBOXYLATE TRANSPORT TRANSCRIPTIONAL REGULATORY PROTEIN DCTD"/>
    <property type="match status" value="1"/>
</dbReference>
<evidence type="ECO:0000256" key="4">
    <source>
        <dbReference type="ARBA" id="ARBA00023015"/>
    </source>
</evidence>
<dbReference type="InterPro" id="IPR025944">
    <property type="entry name" value="Sigma_54_int_dom_CS"/>
</dbReference>
<dbReference type="InterPro" id="IPR035965">
    <property type="entry name" value="PAS-like_dom_sf"/>
</dbReference>
<dbReference type="InterPro" id="IPR046342">
    <property type="entry name" value="CBS_dom_sf"/>
</dbReference>
<dbReference type="InterPro" id="IPR000014">
    <property type="entry name" value="PAS"/>
</dbReference>
<evidence type="ECO:0000259" key="8">
    <source>
        <dbReference type="PROSITE" id="PS50045"/>
    </source>
</evidence>
<dbReference type="Gene3D" id="1.10.10.60">
    <property type="entry name" value="Homeodomain-like"/>
    <property type="match status" value="1"/>
</dbReference>
<dbReference type="SMART" id="SM00091">
    <property type="entry name" value="PAS"/>
    <property type="match status" value="1"/>
</dbReference>
<dbReference type="STRING" id="341036.SAMN05660649_01485"/>
<dbReference type="Gene3D" id="3.40.50.300">
    <property type="entry name" value="P-loop containing nucleotide triphosphate hydrolases"/>
    <property type="match status" value="1"/>
</dbReference>
<keyword evidence="2" id="KW-0058">Aromatic hydrocarbons catabolism</keyword>
<dbReference type="Proteomes" id="UP000199337">
    <property type="component" value="Unassembled WGS sequence"/>
</dbReference>
<evidence type="ECO:0000256" key="5">
    <source>
        <dbReference type="ARBA" id="ARBA00023163"/>
    </source>
</evidence>
<dbReference type="AlphaFoldDB" id="A0A1I2RJ68"/>
<dbReference type="PROSITE" id="PS50113">
    <property type="entry name" value="PAC"/>
    <property type="match status" value="1"/>
</dbReference>
<keyword evidence="12" id="KW-1185">Reference proteome</keyword>
<dbReference type="CDD" id="cd00130">
    <property type="entry name" value="PAS"/>
    <property type="match status" value="1"/>
</dbReference>
<dbReference type="SUPFAM" id="SSF46689">
    <property type="entry name" value="Homeodomain-like"/>
    <property type="match status" value="1"/>
</dbReference>
<dbReference type="Pfam" id="PF18024">
    <property type="entry name" value="HTH_50"/>
    <property type="match status" value="1"/>
</dbReference>
<dbReference type="GO" id="GO:0005524">
    <property type="term" value="F:ATP binding"/>
    <property type="evidence" value="ECO:0007669"/>
    <property type="project" value="UniProtKB-KW"/>
</dbReference>
<sequence length="602" mass="67091">MKAGEIMINPSLTLPSETITGDAIKAIAGSAADFAVLLDKDGSFQGVVTIKGLMAGALSEDGPGKSAIAFREKGITCVSPGSEAENLINERGPWPVIQKGRLAGVITRSILTEKLFLNYRKKAAKLNDILNSLHNADSNKQLTDELNAIIEYSFDGIYVTDGQGNTLRVNKAHERTTGIKAGEVIGKNMARLVREGYYDQSVTLLVLEKKEPMTIIQEIRKTGKIVLVTGTPIFDENGEVFRVVTNVRDITELNQLKQQLEEAQLLTRHYETQLNRYKIKYGAEHQLIFKSNQMEAVVDLVMRLAQVDTTVLIQGESGVGKELVAELIHRHSHRKDGPFIRINCGAIPEELMESELFGYESGAFTGAKKGGKPGHFEIARNGTIFLDEIGDMPLNLQVKLLRVLQSREIMRVGGIKAVKIDVRIIAATNRNLEKMVQEEKFREDLYYRLNVVPVNVPPLRKRKEDLPPLVAHFMEKYNQRYDMNKRISPRVMELFMHYDWPGNVRELQNLLERVIVITPGEMITAKSLPINLQEPAAGTMRPKIAGGDVLVPLNEAVENLERELITRAFAEFGTTRRVARALGISQPSVVRKAAKYCIKSGA</sequence>
<dbReference type="Gene3D" id="1.10.8.60">
    <property type="match status" value="1"/>
</dbReference>
<keyword evidence="1" id="KW-0547">Nucleotide-binding</keyword>
<dbReference type="CDD" id="cd00009">
    <property type="entry name" value="AAA"/>
    <property type="match status" value="1"/>
</dbReference>
<dbReference type="SUPFAM" id="SSF55785">
    <property type="entry name" value="PYP-like sensor domain (PAS domain)"/>
    <property type="match status" value="1"/>
</dbReference>
<keyword evidence="4" id="KW-0805">Transcription regulation</keyword>
<evidence type="ECO:0000256" key="7">
    <source>
        <dbReference type="SAM" id="Coils"/>
    </source>
</evidence>
<dbReference type="InterPro" id="IPR009057">
    <property type="entry name" value="Homeodomain-like_sf"/>
</dbReference>
<dbReference type="OrthoDB" id="9803970at2"/>
<accession>A0A1I2RJ68</accession>
<dbReference type="Pfam" id="PF13426">
    <property type="entry name" value="PAS_9"/>
    <property type="match status" value="1"/>
</dbReference>
<gene>
    <name evidence="11" type="ORF">SAMN05660649_01485</name>
</gene>
<dbReference type="PANTHER" id="PTHR32071">
    <property type="entry name" value="TRANSCRIPTIONAL REGULATORY PROTEIN"/>
    <property type="match status" value="1"/>
</dbReference>
<organism evidence="11 12">
    <name type="scientific">Desulfotruncus arcticus DSM 17038</name>
    <dbReference type="NCBI Taxonomy" id="1121424"/>
    <lineage>
        <taxon>Bacteria</taxon>
        <taxon>Bacillati</taxon>
        <taxon>Bacillota</taxon>
        <taxon>Clostridia</taxon>
        <taxon>Eubacteriales</taxon>
        <taxon>Desulfallaceae</taxon>
        <taxon>Desulfotruncus</taxon>
    </lineage>
</organism>
<dbReference type="SUPFAM" id="SSF52540">
    <property type="entry name" value="P-loop containing nucleoside triphosphate hydrolases"/>
    <property type="match status" value="1"/>
</dbReference>
<dbReference type="NCBIfam" id="TIGR00229">
    <property type="entry name" value="sensory_box"/>
    <property type="match status" value="1"/>
</dbReference>
<dbReference type="SMART" id="SM00382">
    <property type="entry name" value="AAA"/>
    <property type="match status" value="1"/>
</dbReference>
<evidence type="ECO:0000256" key="2">
    <source>
        <dbReference type="ARBA" id="ARBA00022797"/>
    </source>
</evidence>
<evidence type="ECO:0000256" key="1">
    <source>
        <dbReference type="ARBA" id="ARBA00022741"/>
    </source>
</evidence>
<dbReference type="Pfam" id="PF25601">
    <property type="entry name" value="AAA_lid_14"/>
    <property type="match status" value="1"/>
</dbReference>
<feature type="domain" description="Sigma-54 factor interaction" evidence="8">
    <location>
        <begin position="287"/>
        <end position="516"/>
    </location>
</feature>
<dbReference type="Gene3D" id="3.30.450.20">
    <property type="entry name" value="PAS domain"/>
    <property type="match status" value="1"/>
</dbReference>
<dbReference type="PROSITE" id="PS00675">
    <property type="entry name" value="SIGMA54_INTERACT_1"/>
    <property type="match status" value="1"/>
</dbReference>
<evidence type="ECO:0000259" key="9">
    <source>
        <dbReference type="PROSITE" id="PS50112"/>
    </source>
</evidence>
<protein>
    <recommendedName>
        <fullName evidence="6">HTH-type transcriptional regulatory protein TyrR</fullName>
    </recommendedName>
</protein>
<evidence type="ECO:0000313" key="11">
    <source>
        <dbReference type="EMBL" id="SFG37816.1"/>
    </source>
</evidence>
<dbReference type="SUPFAM" id="SSF54631">
    <property type="entry name" value="CBS-domain pair"/>
    <property type="match status" value="1"/>
</dbReference>
<dbReference type="RefSeq" id="WP_114319276.1">
    <property type="nucleotide sequence ID" value="NZ_FOOX01000004.1"/>
</dbReference>
<evidence type="ECO:0000313" key="12">
    <source>
        <dbReference type="Proteomes" id="UP000199337"/>
    </source>
</evidence>
<keyword evidence="3" id="KW-0067">ATP-binding</keyword>
<feature type="coiled-coil region" evidence="7">
    <location>
        <begin position="246"/>
        <end position="273"/>
    </location>
</feature>
<reference evidence="12" key="1">
    <citation type="submission" date="2016-10" db="EMBL/GenBank/DDBJ databases">
        <authorList>
            <person name="Varghese N."/>
            <person name="Submissions S."/>
        </authorList>
    </citation>
    <scope>NUCLEOTIDE SEQUENCE [LARGE SCALE GENOMIC DNA]</scope>
    <source>
        <strain evidence="12">DSM 17038</strain>
    </source>
</reference>
<dbReference type="InterPro" id="IPR025662">
    <property type="entry name" value="Sigma_54_int_dom_ATP-bd_1"/>
</dbReference>
<keyword evidence="5" id="KW-0804">Transcription</keyword>
<dbReference type="InterPro" id="IPR000700">
    <property type="entry name" value="PAS-assoc_C"/>
</dbReference>
<evidence type="ECO:0000256" key="6">
    <source>
        <dbReference type="ARBA" id="ARBA00029500"/>
    </source>
</evidence>
<dbReference type="InterPro" id="IPR030828">
    <property type="entry name" value="HTH_TyrR"/>
</dbReference>
<feature type="domain" description="PAC" evidence="10">
    <location>
        <begin position="209"/>
        <end position="262"/>
    </location>
</feature>
<dbReference type="PROSITE" id="PS50045">
    <property type="entry name" value="SIGMA54_INTERACT_4"/>
    <property type="match status" value="1"/>
</dbReference>
<dbReference type="PROSITE" id="PS50112">
    <property type="entry name" value="PAS"/>
    <property type="match status" value="1"/>
</dbReference>
<dbReference type="GO" id="GO:0003677">
    <property type="term" value="F:DNA binding"/>
    <property type="evidence" value="ECO:0007669"/>
    <property type="project" value="UniProtKB-KW"/>
</dbReference>
<dbReference type="FunFam" id="3.40.50.300:FF:000006">
    <property type="entry name" value="DNA-binding transcriptional regulator NtrC"/>
    <property type="match status" value="1"/>
</dbReference>
<dbReference type="EMBL" id="FOOX01000004">
    <property type="protein sequence ID" value="SFG37816.1"/>
    <property type="molecule type" value="Genomic_DNA"/>
</dbReference>